<evidence type="ECO:0000256" key="2">
    <source>
        <dbReference type="ARBA" id="ARBA00023125"/>
    </source>
</evidence>
<dbReference type="EMBL" id="JAUSWV010000002">
    <property type="protein sequence ID" value="MDQ0584484.1"/>
    <property type="molecule type" value="Genomic_DNA"/>
</dbReference>
<accession>A0ABU0NZE3</accession>
<sequence>MAGDLIAYVEAYTRFHLGLPAPAGNAHLAEVVRELRGRARPYGLTALTLRLGPPAGLRRGAGGAAGRPAVP</sequence>
<dbReference type="InterPro" id="IPR008920">
    <property type="entry name" value="TF_FadR/GntR_C"/>
</dbReference>
<reference evidence="4 5" key="1">
    <citation type="submission" date="2023-07" db="EMBL/GenBank/DDBJ databases">
        <title>Comparative genomics of wheat-associated soil bacteria to identify genetic determinants of phenazine resistance.</title>
        <authorList>
            <person name="Mouncey N."/>
        </authorList>
    </citation>
    <scope>NUCLEOTIDE SEQUENCE [LARGE SCALE GENOMIC DNA]</scope>
    <source>
        <strain evidence="4 5">B2I6</strain>
    </source>
</reference>
<evidence type="ECO:0000256" key="3">
    <source>
        <dbReference type="ARBA" id="ARBA00023163"/>
    </source>
</evidence>
<dbReference type="SUPFAM" id="SSF48008">
    <property type="entry name" value="GntR ligand-binding domain-like"/>
    <property type="match status" value="1"/>
</dbReference>
<keyword evidence="2 4" id="KW-0238">DNA-binding</keyword>
<evidence type="ECO:0000313" key="4">
    <source>
        <dbReference type="EMBL" id="MDQ0584484.1"/>
    </source>
</evidence>
<gene>
    <name evidence="4" type="ORF">QF030_006662</name>
</gene>
<organism evidence="4 5">
    <name type="scientific">Streptomyces rishiriensis</name>
    <dbReference type="NCBI Taxonomy" id="68264"/>
    <lineage>
        <taxon>Bacteria</taxon>
        <taxon>Bacillati</taxon>
        <taxon>Actinomycetota</taxon>
        <taxon>Actinomycetes</taxon>
        <taxon>Kitasatosporales</taxon>
        <taxon>Streptomycetaceae</taxon>
        <taxon>Streptomyces</taxon>
    </lineage>
</organism>
<evidence type="ECO:0000256" key="1">
    <source>
        <dbReference type="ARBA" id="ARBA00023015"/>
    </source>
</evidence>
<name>A0ABU0NZE3_STRRH</name>
<dbReference type="GO" id="GO:0003677">
    <property type="term" value="F:DNA binding"/>
    <property type="evidence" value="ECO:0007669"/>
    <property type="project" value="UniProtKB-KW"/>
</dbReference>
<evidence type="ECO:0000313" key="5">
    <source>
        <dbReference type="Proteomes" id="UP001230654"/>
    </source>
</evidence>
<protein>
    <submittedName>
        <fullName evidence="4">DNA-binding GntR family transcriptional regulator</fullName>
    </submittedName>
</protein>
<keyword evidence="3" id="KW-0804">Transcription</keyword>
<proteinExistence type="predicted"/>
<dbReference type="Proteomes" id="UP001230654">
    <property type="component" value="Unassembled WGS sequence"/>
</dbReference>
<keyword evidence="5" id="KW-1185">Reference proteome</keyword>
<comment type="caution">
    <text evidence="4">The sequence shown here is derived from an EMBL/GenBank/DDBJ whole genome shotgun (WGS) entry which is preliminary data.</text>
</comment>
<keyword evidence="1" id="KW-0805">Transcription regulation</keyword>